<keyword evidence="4" id="KW-0812">Transmembrane</keyword>
<dbReference type="Proteomes" id="UP000237839">
    <property type="component" value="Unassembled WGS sequence"/>
</dbReference>
<keyword evidence="4" id="KW-1133">Transmembrane helix</keyword>
<keyword evidence="6" id="KW-0418">Kinase</keyword>
<dbReference type="PROSITE" id="PS50109">
    <property type="entry name" value="HIS_KIN"/>
    <property type="match status" value="1"/>
</dbReference>
<organism evidence="6 7">
    <name type="scientific">Solimicrobium silvestre</name>
    <dbReference type="NCBI Taxonomy" id="2099400"/>
    <lineage>
        <taxon>Bacteria</taxon>
        <taxon>Pseudomonadati</taxon>
        <taxon>Pseudomonadota</taxon>
        <taxon>Betaproteobacteria</taxon>
        <taxon>Burkholderiales</taxon>
        <taxon>Oxalobacteraceae</taxon>
        <taxon>Solimicrobium</taxon>
    </lineage>
</organism>
<dbReference type="GO" id="GO:0004673">
    <property type="term" value="F:protein histidine kinase activity"/>
    <property type="evidence" value="ECO:0007669"/>
    <property type="project" value="UniProtKB-EC"/>
</dbReference>
<dbReference type="SUPFAM" id="SSF55874">
    <property type="entry name" value="ATPase domain of HSP90 chaperone/DNA topoisomerase II/histidine kinase"/>
    <property type="match status" value="1"/>
</dbReference>
<evidence type="ECO:0000256" key="4">
    <source>
        <dbReference type="SAM" id="Phobius"/>
    </source>
</evidence>
<dbReference type="Gene3D" id="3.30.565.10">
    <property type="entry name" value="Histidine kinase-like ATPase, C-terminal domain"/>
    <property type="match status" value="1"/>
</dbReference>
<feature type="domain" description="Histidine kinase" evidence="5">
    <location>
        <begin position="280"/>
        <end position="511"/>
    </location>
</feature>
<dbReference type="InterPro" id="IPR036890">
    <property type="entry name" value="HATPase_C_sf"/>
</dbReference>
<accession>A0A2S9GX58</accession>
<evidence type="ECO:0000313" key="6">
    <source>
        <dbReference type="EMBL" id="PRC92305.1"/>
    </source>
</evidence>
<dbReference type="PRINTS" id="PR00344">
    <property type="entry name" value="BCTRLSENSOR"/>
</dbReference>
<dbReference type="SMART" id="SM00387">
    <property type="entry name" value="HATPase_c"/>
    <property type="match status" value="1"/>
</dbReference>
<name>A0A2S9GX58_9BURK</name>
<comment type="catalytic activity">
    <reaction evidence="1">
        <text>ATP + protein L-histidine = ADP + protein N-phospho-L-histidine.</text>
        <dbReference type="EC" id="2.7.13.3"/>
    </reaction>
</comment>
<feature type="coiled-coil region" evidence="3">
    <location>
        <begin position="216"/>
        <end position="271"/>
    </location>
</feature>
<keyword evidence="3" id="KW-0175">Coiled coil</keyword>
<dbReference type="PANTHER" id="PTHR43065">
    <property type="entry name" value="SENSOR HISTIDINE KINASE"/>
    <property type="match status" value="1"/>
</dbReference>
<keyword evidence="6" id="KW-0808">Transferase</keyword>
<dbReference type="Gene3D" id="1.10.287.130">
    <property type="match status" value="1"/>
</dbReference>
<dbReference type="EC" id="2.7.13.3" evidence="2"/>
<comment type="caution">
    <text evidence="6">The sequence shown here is derived from an EMBL/GenBank/DDBJ whole genome shotgun (WGS) entry which is preliminary data.</text>
</comment>
<dbReference type="InterPro" id="IPR004358">
    <property type="entry name" value="Sig_transdc_His_kin-like_C"/>
</dbReference>
<keyword evidence="4" id="KW-0472">Membrane</keyword>
<evidence type="ECO:0000256" key="3">
    <source>
        <dbReference type="SAM" id="Coils"/>
    </source>
</evidence>
<dbReference type="AlphaFoldDB" id="A0A2S9GX58"/>
<dbReference type="InterPro" id="IPR005467">
    <property type="entry name" value="His_kinase_dom"/>
</dbReference>
<dbReference type="OrthoDB" id="9177862at2"/>
<evidence type="ECO:0000313" key="7">
    <source>
        <dbReference type="Proteomes" id="UP000237839"/>
    </source>
</evidence>
<evidence type="ECO:0000259" key="5">
    <source>
        <dbReference type="PROSITE" id="PS50109"/>
    </source>
</evidence>
<feature type="transmembrane region" description="Helical" evidence="4">
    <location>
        <begin position="6"/>
        <end position="28"/>
    </location>
</feature>
<reference evidence="6 7" key="1">
    <citation type="submission" date="2018-02" db="EMBL/GenBank/DDBJ databases">
        <title>Solimicrobium silvestre gen. nov., sp. nov., isolated from alpine forest soil.</title>
        <authorList>
            <person name="Margesin R."/>
            <person name="Albuquerque L."/>
            <person name="Zhang D.-C."/>
            <person name="Froufe H.J.C."/>
            <person name="Severino R."/>
            <person name="Roxo I."/>
            <person name="Egas C."/>
            <person name="Da Costa M.S."/>
        </authorList>
    </citation>
    <scope>NUCLEOTIDE SEQUENCE [LARGE SCALE GENOMIC DNA]</scope>
    <source>
        <strain evidence="6 7">S20-91</strain>
    </source>
</reference>
<protein>
    <recommendedName>
        <fullName evidence="2">histidine kinase</fullName>
        <ecNumber evidence="2">2.7.13.3</ecNumber>
    </recommendedName>
</protein>
<dbReference type="InterPro" id="IPR003594">
    <property type="entry name" value="HATPase_dom"/>
</dbReference>
<dbReference type="RefSeq" id="WP_105532714.1">
    <property type="nucleotide sequence ID" value="NZ_PUGF01000014.1"/>
</dbReference>
<dbReference type="EMBL" id="PUGF01000014">
    <property type="protein sequence ID" value="PRC92305.1"/>
    <property type="molecule type" value="Genomic_DNA"/>
</dbReference>
<evidence type="ECO:0000256" key="2">
    <source>
        <dbReference type="ARBA" id="ARBA00012438"/>
    </source>
</evidence>
<gene>
    <name evidence="6" type="ORF">S2091_2964</name>
</gene>
<sequence length="514" mass="57507">MKLKTLGVVLIALLAGSSFVFTVALLIVENQFDAAQQSINSVYLKSVLPLQEIDANTKNLRFQLYASFMHNKQLDVSVLHDHPISIHFNIIEAEIKKNQMLWEELKTRPEIPETDLRELRGLYDTFYRDDITPAFTAAKNADWMGIVRPITSSLNNYVEFERVLQDKIASIQLSEQRRYENMRAWQRNFFNLLLVLVLMVLTVATMLAWRTISHHSALLQETNRSLAEANQGLEEKVSARTQALAIANDEMTKLVEHLQATQKQLVQAEKLVALGGLVSGVAHELNTPIGNGLLMATTLSDLASEFETSLGKGMARSTFVKHAAQIKDCCALIEGSLQKAANIIVSFKFIAMDQRNERRQRFELAELLNAILVERHPYFQKARCDVQMRLPEGLALDSYPDSLTMVFNILIDNALTHAFDENSPGSIEIVAREMDQNMVEITFSDDGAGMDPQVLQRIFEPFFTTQMGQGTNGLGMTIAYNIVTGILGGYISVKMASPRGTIVEIVVPKVVLSS</sequence>
<dbReference type="Pfam" id="PF02518">
    <property type="entry name" value="HATPase_c"/>
    <property type="match status" value="1"/>
</dbReference>
<dbReference type="CDD" id="cd00075">
    <property type="entry name" value="HATPase"/>
    <property type="match status" value="1"/>
</dbReference>
<proteinExistence type="predicted"/>
<keyword evidence="7" id="KW-1185">Reference proteome</keyword>
<feature type="transmembrane region" description="Helical" evidence="4">
    <location>
        <begin position="189"/>
        <end position="209"/>
    </location>
</feature>
<evidence type="ECO:0000256" key="1">
    <source>
        <dbReference type="ARBA" id="ARBA00000085"/>
    </source>
</evidence>